<dbReference type="SUPFAM" id="SSF55073">
    <property type="entry name" value="Nucleotide cyclase"/>
    <property type="match status" value="1"/>
</dbReference>
<dbReference type="Pfam" id="PF00990">
    <property type="entry name" value="GGDEF"/>
    <property type="match status" value="1"/>
</dbReference>
<dbReference type="InterPro" id="IPR029787">
    <property type="entry name" value="Nucleotide_cyclase"/>
</dbReference>
<dbReference type="PANTHER" id="PTHR45138">
    <property type="entry name" value="REGULATORY COMPONENTS OF SENSORY TRANSDUCTION SYSTEM"/>
    <property type="match status" value="1"/>
</dbReference>
<dbReference type="Proteomes" id="UP000264605">
    <property type="component" value="Chromosome"/>
</dbReference>
<dbReference type="EMBL" id="CP032090">
    <property type="protein sequence ID" value="AXV64723.1"/>
    <property type="molecule type" value="Genomic_DNA"/>
</dbReference>
<dbReference type="InterPro" id="IPR000160">
    <property type="entry name" value="GGDEF_dom"/>
</dbReference>
<dbReference type="GO" id="GO:0052621">
    <property type="term" value="F:diguanylate cyclase activity"/>
    <property type="evidence" value="ECO:0007669"/>
    <property type="project" value="UniProtKB-EC"/>
</dbReference>
<gene>
    <name evidence="6" type="ORF">D0907_05190</name>
</gene>
<keyword evidence="4" id="KW-0812">Transmembrane</keyword>
<evidence type="ECO:0000256" key="2">
    <source>
        <dbReference type="ARBA" id="ARBA00012528"/>
    </source>
</evidence>
<reference evidence="6 7" key="1">
    <citation type="submission" date="2018-08" db="EMBL/GenBank/DDBJ databases">
        <title>Draft genome sequence of Pseudoalteromonas donghaensis HJ51.</title>
        <authorList>
            <person name="Oh J."/>
            <person name="Roh D."/>
        </authorList>
    </citation>
    <scope>NUCLEOTIDE SEQUENCE [LARGE SCALE GENOMIC DNA]</scope>
    <source>
        <strain evidence="6 7">HJ51</strain>
    </source>
</reference>
<feature type="transmembrane region" description="Helical" evidence="4">
    <location>
        <begin position="72"/>
        <end position="94"/>
    </location>
</feature>
<dbReference type="AlphaFoldDB" id="A0AAD0RZ44"/>
<dbReference type="SMART" id="SM00267">
    <property type="entry name" value="GGDEF"/>
    <property type="match status" value="1"/>
</dbReference>
<organism evidence="6 7">
    <name type="scientific">Pseudoalteromonas lipolytica</name>
    <dbReference type="NCBI Taxonomy" id="570156"/>
    <lineage>
        <taxon>Bacteria</taxon>
        <taxon>Pseudomonadati</taxon>
        <taxon>Pseudomonadota</taxon>
        <taxon>Gammaproteobacteria</taxon>
        <taxon>Alteromonadales</taxon>
        <taxon>Pseudoalteromonadaceae</taxon>
        <taxon>Pseudoalteromonas</taxon>
    </lineage>
</organism>
<dbReference type="NCBIfam" id="TIGR00254">
    <property type="entry name" value="GGDEF"/>
    <property type="match status" value="1"/>
</dbReference>
<dbReference type="Gene3D" id="3.30.70.270">
    <property type="match status" value="1"/>
</dbReference>
<feature type="transmembrane region" description="Helical" evidence="4">
    <location>
        <begin position="43"/>
        <end position="60"/>
    </location>
</feature>
<feature type="transmembrane region" description="Helical" evidence="4">
    <location>
        <begin position="127"/>
        <end position="145"/>
    </location>
</feature>
<dbReference type="RefSeq" id="WP_118844113.1">
    <property type="nucleotide sequence ID" value="NZ_CP032090.1"/>
</dbReference>
<evidence type="ECO:0000313" key="7">
    <source>
        <dbReference type="Proteomes" id="UP000264605"/>
    </source>
</evidence>
<sequence length="386" mass="43894">MSTFGAKLLNQDMSIARYFCRFNSMQVEQAFTQSKLEQDKKTAQFLACITAIMIMLVTYSDKMIIQPNFWPGIALFSRTISVAVCVITALGVCYIRTPQQLSQAVAAFMTFLFFSMQFMVFTFERHYVLHMFFDVIILITMYFSTLLSLKNATLIGVSYSAFAITVIYFNKDVSSHTFYMVGLAHVSANFAGVVMSAHEHLIRRQLFVRNTQLSQLADEMKRQAFKDALTQLPNRRAFDNNYEGYQKLIKQQNKTKHVCVVLADIDYFKRVNDTHGHEMGDTVLKHFSTFLTNSLRSADDVYRFGGEEFVIVLPLCSLKDATALINGMIARLNAEEFKLGSCSLSIQASFGMTIMREEQQKSVISRADLALYQAKEGGRNQLVIKI</sequence>
<proteinExistence type="predicted"/>
<dbReference type="EC" id="2.7.7.65" evidence="2"/>
<feature type="transmembrane region" description="Helical" evidence="4">
    <location>
        <begin position="152"/>
        <end position="170"/>
    </location>
</feature>
<feature type="transmembrane region" description="Helical" evidence="4">
    <location>
        <begin position="101"/>
        <end position="121"/>
    </location>
</feature>
<dbReference type="GeneID" id="99504847"/>
<dbReference type="PROSITE" id="PS50887">
    <property type="entry name" value="GGDEF"/>
    <property type="match status" value="1"/>
</dbReference>
<name>A0AAD0RZ44_9GAMM</name>
<dbReference type="FunFam" id="3.30.70.270:FF:000001">
    <property type="entry name" value="Diguanylate cyclase domain protein"/>
    <property type="match status" value="1"/>
</dbReference>
<comment type="cofactor">
    <cofactor evidence="1">
        <name>Mg(2+)</name>
        <dbReference type="ChEBI" id="CHEBI:18420"/>
    </cofactor>
</comment>
<dbReference type="InterPro" id="IPR050469">
    <property type="entry name" value="Diguanylate_Cyclase"/>
</dbReference>
<feature type="domain" description="GGDEF" evidence="5">
    <location>
        <begin position="256"/>
        <end position="386"/>
    </location>
</feature>
<accession>A0AAD0RZ44</accession>
<comment type="catalytic activity">
    <reaction evidence="3">
        <text>2 GTP = 3',3'-c-di-GMP + 2 diphosphate</text>
        <dbReference type="Rhea" id="RHEA:24898"/>
        <dbReference type="ChEBI" id="CHEBI:33019"/>
        <dbReference type="ChEBI" id="CHEBI:37565"/>
        <dbReference type="ChEBI" id="CHEBI:58805"/>
        <dbReference type="EC" id="2.7.7.65"/>
    </reaction>
</comment>
<feature type="transmembrane region" description="Helical" evidence="4">
    <location>
        <begin position="176"/>
        <end position="197"/>
    </location>
</feature>
<evidence type="ECO:0000313" key="6">
    <source>
        <dbReference type="EMBL" id="AXV64723.1"/>
    </source>
</evidence>
<dbReference type="PANTHER" id="PTHR45138:SF9">
    <property type="entry name" value="DIGUANYLATE CYCLASE DGCM-RELATED"/>
    <property type="match status" value="1"/>
</dbReference>
<dbReference type="InterPro" id="IPR043128">
    <property type="entry name" value="Rev_trsase/Diguanyl_cyclase"/>
</dbReference>
<protein>
    <recommendedName>
        <fullName evidence="2">diguanylate cyclase</fullName>
        <ecNumber evidence="2">2.7.7.65</ecNumber>
    </recommendedName>
</protein>
<dbReference type="KEGG" id="pdj:D0907_05190"/>
<evidence type="ECO:0000256" key="3">
    <source>
        <dbReference type="ARBA" id="ARBA00034247"/>
    </source>
</evidence>
<evidence type="ECO:0000256" key="4">
    <source>
        <dbReference type="SAM" id="Phobius"/>
    </source>
</evidence>
<evidence type="ECO:0000256" key="1">
    <source>
        <dbReference type="ARBA" id="ARBA00001946"/>
    </source>
</evidence>
<keyword evidence="4" id="KW-1133">Transmembrane helix</keyword>
<evidence type="ECO:0000259" key="5">
    <source>
        <dbReference type="PROSITE" id="PS50887"/>
    </source>
</evidence>
<keyword evidence="4" id="KW-0472">Membrane</keyword>
<dbReference type="CDD" id="cd01949">
    <property type="entry name" value="GGDEF"/>
    <property type="match status" value="1"/>
</dbReference>